<protein>
    <recommendedName>
        <fullName evidence="7">Rhodopsin domain-containing protein</fullName>
    </recommendedName>
</protein>
<dbReference type="AlphaFoldDB" id="A0A6A6RUB4"/>
<evidence type="ECO:0000259" key="7">
    <source>
        <dbReference type="Pfam" id="PF20684"/>
    </source>
</evidence>
<evidence type="ECO:0000256" key="5">
    <source>
        <dbReference type="ARBA" id="ARBA00038359"/>
    </source>
</evidence>
<evidence type="ECO:0000313" key="9">
    <source>
        <dbReference type="Proteomes" id="UP000799753"/>
    </source>
</evidence>
<evidence type="ECO:0000256" key="4">
    <source>
        <dbReference type="ARBA" id="ARBA00023136"/>
    </source>
</evidence>
<dbReference type="PANTHER" id="PTHR33048:SF47">
    <property type="entry name" value="INTEGRAL MEMBRANE PROTEIN-RELATED"/>
    <property type="match status" value="1"/>
</dbReference>
<keyword evidence="2 6" id="KW-0812">Transmembrane</keyword>
<proteinExistence type="inferred from homology"/>
<feature type="transmembrane region" description="Helical" evidence="6">
    <location>
        <begin position="74"/>
        <end position="98"/>
    </location>
</feature>
<dbReference type="Proteomes" id="UP000799753">
    <property type="component" value="Unassembled WGS sequence"/>
</dbReference>
<feature type="domain" description="Rhodopsin" evidence="7">
    <location>
        <begin position="8"/>
        <end position="165"/>
    </location>
</feature>
<comment type="similarity">
    <text evidence="5">Belongs to the SAT4 family.</text>
</comment>
<sequence length="166" mass="19300">MSKLGLTVYSALMIVLIKHHGGTHIWNLTRKQAESIYYWFWIETIVYGPFIFFTKLSILLLYLRLLVPTRWSPLWTTILAFIALLTCFYIALTCVKIWQCDPISEAWRRNPGRRCINLPFLLQASGMFNTFSDVFILLVPIRACWNLKFSVRKKVAICAVFTIGAM</sequence>
<keyword evidence="4 6" id="KW-0472">Membrane</keyword>
<dbReference type="InterPro" id="IPR049326">
    <property type="entry name" value="Rhodopsin_dom_fungi"/>
</dbReference>
<evidence type="ECO:0000256" key="6">
    <source>
        <dbReference type="SAM" id="Phobius"/>
    </source>
</evidence>
<evidence type="ECO:0000256" key="1">
    <source>
        <dbReference type="ARBA" id="ARBA00004141"/>
    </source>
</evidence>
<evidence type="ECO:0000313" key="8">
    <source>
        <dbReference type="EMBL" id="KAF2638705.1"/>
    </source>
</evidence>
<dbReference type="PANTHER" id="PTHR33048">
    <property type="entry name" value="PTH11-LIKE INTEGRAL MEMBRANE PROTEIN (AFU_ORTHOLOGUE AFUA_5G11245)"/>
    <property type="match status" value="1"/>
</dbReference>
<dbReference type="EMBL" id="MU006789">
    <property type="protein sequence ID" value="KAF2638705.1"/>
    <property type="molecule type" value="Genomic_DNA"/>
</dbReference>
<gene>
    <name evidence="8" type="ORF">P280DRAFT_77042</name>
</gene>
<comment type="subcellular location">
    <subcellularLocation>
        <location evidence="1">Membrane</location>
        <topology evidence="1">Multi-pass membrane protein</topology>
    </subcellularLocation>
</comment>
<dbReference type="InterPro" id="IPR052337">
    <property type="entry name" value="SAT4-like"/>
</dbReference>
<dbReference type="Pfam" id="PF20684">
    <property type="entry name" value="Fung_rhodopsin"/>
    <property type="match status" value="1"/>
</dbReference>
<name>A0A6A6RUB4_9PLEO</name>
<dbReference type="GO" id="GO:0016020">
    <property type="term" value="C:membrane"/>
    <property type="evidence" value="ECO:0007669"/>
    <property type="project" value="UniProtKB-SubCell"/>
</dbReference>
<keyword evidence="9" id="KW-1185">Reference proteome</keyword>
<feature type="transmembrane region" description="Helical" evidence="6">
    <location>
        <begin position="37"/>
        <end position="62"/>
    </location>
</feature>
<evidence type="ECO:0000256" key="2">
    <source>
        <dbReference type="ARBA" id="ARBA00022692"/>
    </source>
</evidence>
<keyword evidence="3 6" id="KW-1133">Transmembrane helix</keyword>
<organism evidence="8 9">
    <name type="scientific">Massarina eburnea CBS 473.64</name>
    <dbReference type="NCBI Taxonomy" id="1395130"/>
    <lineage>
        <taxon>Eukaryota</taxon>
        <taxon>Fungi</taxon>
        <taxon>Dikarya</taxon>
        <taxon>Ascomycota</taxon>
        <taxon>Pezizomycotina</taxon>
        <taxon>Dothideomycetes</taxon>
        <taxon>Pleosporomycetidae</taxon>
        <taxon>Pleosporales</taxon>
        <taxon>Massarineae</taxon>
        <taxon>Massarinaceae</taxon>
        <taxon>Massarina</taxon>
    </lineage>
</organism>
<reference evidence="8" key="1">
    <citation type="journal article" date="2020" name="Stud. Mycol.">
        <title>101 Dothideomycetes genomes: a test case for predicting lifestyles and emergence of pathogens.</title>
        <authorList>
            <person name="Haridas S."/>
            <person name="Albert R."/>
            <person name="Binder M."/>
            <person name="Bloem J."/>
            <person name="Labutti K."/>
            <person name="Salamov A."/>
            <person name="Andreopoulos B."/>
            <person name="Baker S."/>
            <person name="Barry K."/>
            <person name="Bills G."/>
            <person name="Bluhm B."/>
            <person name="Cannon C."/>
            <person name="Castanera R."/>
            <person name="Culley D."/>
            <person name="Daum C."/>
            <person name="Ezra D."/>
            <person name="Gonzalez J."/>
            <person name="Henrissat B."/>
            <person name="Kuo A."/>
            <person name="Liang C."/>
            <person name="Lipzen A."/>
            <person name="Lutzoni F."/>
            <person name="Magnuson J."/>
            <person name="Mondo S."/>
            <person name="Nolan M."/>
            <person name="Ohm R."/>
            <person name="Pangilinan J."/>
            <person name="Park H.-J."/>
            <person name="Ramirez L."/>
            <person name="Alfaro M."/>
            <person name="Sun H."/>
            <person name="Tritt A."/>
            <person name="Yoshinaga Y."/>
            <person name="Zwiers L.-H."/>
            <person name="Turgeon B."/>
            <person name="Goodwin S."/>
            <person name="Spatafora J."/>
            <person name="Crous P."/>
            <person name="Grigoriev I."/>
        </authorList>
    </citation>
    <scope>NUCLEOTIDE SEQUENCE</scope>
    <source>
        <strain evidence="8">CBS 473.64</strain>
    </source>
</reference>
<dbReference type="OrthoDB" id="5342292at2759"/>
<accession>A0A6A6RUB4</accession>
<feature type="transmembrane region" description="Helical" evidence="6">
    <location>
        <begin position="118"/>
        <end position="145"/>
    </location>
</feature>
<evidence type="ECO:0000256" key="3">
    <source>
        <dbReference type="ARBA" id="ARBA00022989"/>
    </source>
</evidence>